<dbReference type="PANTHER" id="PTHR15020">
    <property type="entry name" value="FLAVIN REDUCTASE-RELATED"/>
    <property type="match status" value="1"/>
</dbReference>
<keyword evidence="3" id="KW-1185">Reference proteome</keyword>
<organism evidence="2 3">
    <name type="scientific">Coemansia asiatica</name>
    <dbReference type="NCBI Taxonomy" id="1052880"/>
    <lineage>
        <taxon>Eukaryota</taxon>
        <taxon>Fungi</taxon>
        <taxon>Fungi incertae sedis</taxon>
        <taxon>Zoopagomycota</taxon>
        <taxon>Kickxellomycotina</taxon>
        <taxon>Kickxellomycetes</taxon>
        <taxon>Kickxellales</taxon>
        <taxon>Kickxellaceae</taxon>
        <taxon>Coemansia</taxon>
    </lineage>
</organism>
<dbReference type="Proteomes" id="UP001145021">
    <property type="component" value="Unassembled WGS sequence"/>
</dbReference>
<dbReference type="AlphaFoldDB" id="A0A9W7XL05"/>
<dbReference type="Pfam" id="PF13460">
    <property type="entry name" value="NAD_binding_10"/>
    <property type="match status" value="1"/>
</dbReference>
<evidence type="ECO:0000313" key="3">
    <source>
        <dbReference type="Proteomes" id="UP001145021"/>
    </source>
</evidence>
<dbReference type="Gene3D" id="3.40.50.720">
    <property type="entry name" value="NAD(P)-binding Rossmann-like Domain"/>
    <property type="match status" value="1"/>
</dbReference>
<dbReference type="EMBL" id="JANBOH010000044">
    <property type="protein sequence ID" value="KAJ1646947.1"/>
    <property type="molecule type" value="Genomic_DNA"/>
</dbReference>
<dbReference type="PANTHER" id="PTHR15020:SF50">
    <property type="entry name" value="UPF0659 PROTEIN YMR090W"/>
    <property type="match status" value="1"/>
</dbReference>
<feature type="domain" description="NAD(P)-binding" evidence="1">
    <location>
        <begin position="7"/>
        <end position="222"/>
    </location>
</feature>
<dbReference type="SUPFAM" id="SSF51735">
    <property type="entry name" value="NAD(P)-binding Rossmann-fold domains"/>
    <property type="match status" value="1"/>
</dbReference>
<dbReference type="InterPro" id="IPR036291">
    <property type="entry name" value="NAD(P)-bd_dom_sf"/>
</dbReference>
<sequence>MKIAVFGGTGRLAKEFVLSAISSSHELSWFLQINDEPDLADNQYLRIIRGATSDISKYQETVRGTSSVFVSFDPQHTDPRQFVYQQKMIILAMKRESVDRLVLVTSHGSGQSKHQLDWSTWAQINLNQIKYLLNGIASANNICWSILAQYTAQEQVVVNGSIPQDIVVPSNEQSHLEWTIIRPGFLTDQMATGTYLASDQHVFGGFIACADVVDCAIKALEDHMDIGKYFSVAYSSRVS</sequence>
<reference evidence="2" key="1">
    <citation type="submission" date="2022-07" db="EMBL/GenBank/DDBJ databases">
        <title>Phylogenomic reconstructions and comparative analyses of Kickxellomycotina fungi.</title>
        <authorList>
            <person name="Reynolds N.K."/>
            <person name="Stajich J.E."/>
            <person name="Barry K."/>
            <person name="Grigoriev I.V."/>
            <person name="Crous P."/>
            <person name="Smith M.E."/>
        </authorList>
    </citation>
    <scope>NUCLEOTIDE SEQUENCE</scope>
    <source>
        <strain evidence="2">NBRC 105413</strain>
    </source>
</reference>
<gene>
    <name evidence="2" type="ORF">LPJ64_001621</name>
</gene>
<protein>
    <recommendedName>
        <fullName evidence="1">NAD(P)-binding domain-containing protein</fullName>
    </recommendedName>
</protein>
<accession>A0A9W7XL05</accession>
<dbReference type="InterPro" id="IPR016040">
    <property type="entry name" value="NAD(P)-bd_dom"/>
</dbReference>
<evidence type="ECO:0000313" key="2">
    <source>
        <dbReference type="EMBL" id="KAJ1646947.1"/>
    </source>
</evidence>
<name>A0A9W7XL05_9FUNG</name>
<comment type="caution">
    <text evidence="2">The sequence shown here is derived from an EMBL/GenBank/DDBJ whole genome shotgun (WGS) entry which is preliminary data.</text>
</comment>
<proteinExistence type="predicted"/>
<evidence type="ECO:0000259" key="1">
    <source>
        <dbReference type="Pfam" id="PF13460"/>
    </source>
</evidence>